<proteinExistence type="inferred from homology"/>
<feature type="non-terminal residue" evidence="3">
    <location>
        <position position="1"/>
    </location>
</feature>
<comment type="similarity">
    <text evidence="2">Belongs to the huntingtin family.</text>
</comment>
<dbReference type="OrthoDB" id="10065698at2759"/>
<feature type="non-terminal residue" evidence="3">
    <location>
        <position position="658"/>
    </location>
</feature>
<reference evidence="3 4" key="1">
    <citation type="submission" date="2019-01" db="EMBL/GenBank/DDBJ databases">
        <authorList>
            <person name="Sayadi A."/>
        </authorList>
    </citation>
    <scope>NUCLEOTIDE SEQUENCE [LARGE SCALE GENOMIC DNA]</scope>
</reference>
<evidence type="ECO:0000313" key="4">
    <source>
        <dbReference type="Proteomes" id="UP000410492"/>
    </source>
</evidence>
<dbReference type="SUPFAM" id="SSF48371">
    <property type="entry name" value="ARM repeat"/>
    <property type="match status" value="1"/>
</dbReference>
<dbReference type="PANTHER" id="PTHR10170">
    <property type="entry name" value="HUNTINGTON DISEASE PROTEIN"/>
    <property type="match status" value="1"/>
</dbReference>
<dbReference type="InterPro" id="IPR016024">
    <property type="entry name" value="ARM-type_fold"/>
</dbReference>
<dbReference type="EMBL" id="CAACVG010014778">
    <property type="protein sequence ID" value="VEN63698.1"/>
    <property type="molecule type" value="Genomic_DNA"/>
</dbReference>
<dbReference type="PANTHER" id="PTHR10170:SF10">
    <property type="entry name" value="HUNTINGTIN"/>
    <property type="match status" value="1"/>
</dbReference>
<dbReference type="Pfam" id="PF12372">
    <property type="entry name" value="Htt_N-HEAT"/>
    <property type="match status" value="1"/>
</dbReference>
<comment type="function">
    <text evidence="1">May play a role in microtubule-mediated transport or vesicle function.</text>
</comment>
<keyword evidence="4" id="KW-1185">Reference proteome</keyword>
<gene>
    <name evidence="3" type="ORF">CALMAC_LOCUS20443</name>
</gene>
<dbReference type="Proteomes" id="UP000410492">
    <property type="component" value="Unassembled WGS sequence"/>
</dbReference>
<dbReference type="AlphaFoldDB" id="A0A653DU06"/>
<dbReference type="InterPro" id="IPR024613">
    <property type="entry name" value="Huntingtin_N_HEAT_rpt-2"/>
</dbReference>
<evidence type="ECO:0000256" key="2">
    <source>
        <dbReference type="ARBA" id="ARBA00007153"/>
    </source>
</evidence>
<accession>A0A653DU06</accession>
<protein>
    <submittedName>
        <fullName evidence="3">Uncharacterized protein</fullName>
    </submittedName>
</protein>
<organism evidence="3 4">
    <name type="scientific">Callosobruchus maculatus</name>
    <name type="common">Southern cowpea weevil</name>
    <name type="synonym">Pulse bruchid</name>
    <dbReference type="NCBI Taxonomy" id="64391"/>
    <lineage>
        <taxon>Eukaryota</taxon>
        <taxon>Metazoa</taxon>
        <taxon>Ecdysozoa</taxon>
        <taxon>Arthropoda</taxon>
        <taxon>Hexapoda</taxon>
        <taxon>Insecta</taxon>
        <taxon>Pterygota</taxon>
        <taxon>Neoptera</taxon>
        <taxon>Endopterygota</taxon>
        <taxon>Coleoptera</taxon>
        <taxon>Polyphaga</taxon>
        <taxon>Cucujiformia</taxon>
        <taxon>Chrysomeloidea</taxon>
        <taxon>Chrysomelidae</taxon>
        <taxon>Bruchinae</taxon>
        <taxon>Bruchini</taxon>
        <taxon>Callosobruchus</taxon>
    </lineage>
</organism>
<evidence type="ECO:0000313" key="3">
    <source>
        <dbReference type="EMBL" id="VEN63698.1"/>
    </source>
</evidence>
<sequence length="658" mass="73448">FQQIDVGSIYDGHPLLHLTRLICRRFLLTGTPNNYLPDKTVRVSVKHLALTCLSTVFRLFPSGMFTPLDGGVAVGQSEGGRKAPPTGSTQRVDDVLLFRGHCDPQLRGVVRQLVGRFVRTVVDEGGGYDGWIRRNAAAGREDAFSVDSLARMFLEGLTDESSTCIRQTLISLEVCLSHLLASKSGSAMLPVLQHLPLLAKNPYWLVKVELCELVSKIDYITVQFITKNNDFQQKIVYNVLFELLDDSDQRVRTAAANSIVKIIPQLYFAEYRVKDSSVTAKAVIETEILFRCLKESESDTSVNRKNFIRQMPFPFNKMLQKPCERMEFSLSKILVKLCNFVLTSTSKHLISGCLETLSYLSKTYPCTVYRHAWCTKDFKKSEDLAKETLPDLLRMCVNMFGNSTHIYDIRTHMNVLDLTANLYAGNSLSLIGPHVDSEFTPLVWAMFSSEPFGNLSEQYLCHVVKLLNIFGHVLNELTPAPPPSKTMLSGLPPAASAAVTAANLSPVKRRKSDLDRWMLTAASRQEKEDRSGGERRDSFKGATTTLGSFVTSSHYMRVFEGLRGAFANYKMSLDTETSHTFIDLMVSTLRNASVLMEVGSLTEFSRVAEDILAYLRSTFTVEPSATVEAVQQLLKCLFGTNLAANIAELTTNKKEDDV</sequence>
<dbReference type="Gene3D" id="1.25.10.10">
    <property type="entry name" value="Leucine-rich Repeat Variant"/>
    <property type="match status" value="1"/>
</dbReference>
<evidence type="ECO:0000256" key="1">
    <source>
        <dbReference type="ARBA" id="ARBA00002907"/>
    </source>
</evidence>
<name>A0A653DU06_CALMS</name>
<dbReference type="GO" id="GO:0005737">
    <property type="term" value="C:cytoplasm"/>
    <property type="evidence" value="ECO:0007669"/>
    <property type="project" value="TreeGrafter"/>
</dbReference>
<dbReference type="InterPro" id="IPR028426">
    <property type="entry name" value="Huntingtin_fam"/>
</dbReference>
<dbReference type="InterPro" id="IPR011989">
    <property type="entry name" value="ARM-like"/>
</dbReference>